<evidence type="ECO:0000313" key="3">
    <source>
        <dbReference type="Proteomes" id="UP000770661"/>
    </source>
</evidence>
<sequence length="155" mass="17007">MHWKLVQGLFLLLWNLLTVDAGKQEIYETQVARHEVGGPSQVGRHEVGGPSQVVSFLAASFTNDSDKDGQEARVTLPSLGCTVDQDCVTYGDLQCSGGQCTCRPPTCWVYEYVVTGLFMAKNVFSCGECGESPRVQTKDTNLRNIDEKLFLIKGA</sequence>
<dbReference type="AlphaFoldDB" id="A0A8J4YE20"/>
<proteinExistence type="predicted"/>
<protein>
    <submittedName>
        <fullName evidence="2">Uncharacterized protein</fullName>
    </submittedName>
</protein>
<comment type="caution">
    <text evidence="2">The sequence shown here is derived from an EMBL/GenBank/DDBJ whole genome shotgun (WGS) entry which is preliminary data.</text>
</comment>
<dbReference type="EMBL" id="JACEEZ010004503">
    <property type="protein sequence ID" value="KAG0726370.1"/>
    <property type="molecule type" value="Genomic_DNA"/>
</dbReference>
<accession>A0A8J4YE20</accession>
<organism evidence="2 3">
    <name type="scientific">Chionoecetes opilio</name>
    <name type="common">Atlantic snow crab</name>
    <name type="synonym">Cancer opilio</name>
    <dbReference type="NCBI Taxonomy" id="41210"/>
    <lineage>
        <taxon>Eukaryota</taxon>
        <taxon>Metazoa</taxon>
        <taxon>Ecdysozoa</taxon>
        <taxon>Arthropoda</taxon>
        <taxon>Crustacea</taxon>
        <taxon>Multicrustacea</taxon>
        <taxon>Malacostraca</taxon>
        <taxon>Eumalacostraca</taxon>
        <taxon>Eucarida</taxon>
        <taxon>Decapoda</taxon>
        <taxon>Pleocyemata</taxon>
        <taxon>Brachyura</taxon>
        <taxon>Eubrachyura</taxon>
        <taxon>Majoidea</taxon>
        <taxon>Majidae</taxon>
        <taxon>Chionoecetes</taxon>
    </lineage>
</organism>
<dbReference type="Proteomes" id="UP000770661">
    <property type="component" value="Unassembled WGS sequence"/>
</dbReference>
<feature type="chain" id="PRO_5035203359" evidence="1">
    <location>
        <begin position="22"/>
        <end position="155"/>
    </location>
</feature>
<feature type="signal peptide" evidence="1">
    <location>
        <begin position="1"/>
        <end position="21"/>
    </location>
</feature>
<gene>
    <name evidence="2" type="ORF">GWK47_036744</name>
</gene>
<reference evidence="2" key="1">
    <citation type="submission" date="2020-07" db="EMBL/GenBank/DDBJ databases">
        <title>The High-quality genome of the commercially important snow crab, Chionoecetes opilio.</title>
        <authorList>
            <person name="Jeong J.-H."/>
            <person name="Ryu S."/>
        </authorList>
    </citation>
    <scope>NUCLEOTIDE SEQUENCE</scope>
    <source>
        <strain evidence="2">MADBK_172401_WGS</strain>
        <tissue evidence="2">Digestive gland</tissue>
    </source>
</reference>
<keyword evidence="3" id="KW-1185">Reference proteome</keyword>
<dbReference type="OrthoDB" id="6376426at2759"/>
<keyword evidence="1" id="KW-0732">Signal</keyword>
<name>A0A8J4YE20_CHIOP</name>
<evidence type="ECO:0000313" key="2">
    <source>
        <dbReference type="EMBL" id="KAG0726370.1"/>
    </source>
</evidence>
<evidence type="ECO:0000256" key="1">
    <source>
        <dbReference type="SAM" id="SignalP"/>
    </source>
</evidence>